<keyword evidence="5 6" id="KW-0472">Membrane</keyword>
<feature type="transmembrane region" description="Helical" evidence="6">
    <location>
        <begin position="502"/>
        <end position="523"/>
    </location>
</feature>
<evidence type="ECO:0000256" key="2">
    <source>
        <dbReference type="ARBA" id="ARBA00005982"/>
    </source>
</evidence>
<evidence type="ECO:0000256" key="4">
    <source>
        <dbReference type="ARBA" id="ARBA00022989"/>
    </source>
</evidence>
<keyword evidence="8" id="KW-1185">Reference proteome</keyword>
<comment type="similarity">
    <text evidence="2">Belongs to the major facilitator superfamily. Proton-dependent oligopeptide transporter (POT/PTR) (TC 2.A.17) family.</text>
</comment>
<dbReference type="PANTHER" id="PTHR11654">
    <property type="entry name" value="OLIGOPEPTIDE TRANSPORTER-RELATED"/>
    <property type="match status" value="1"/>
</dbReference>
<keyword evidence="4 6" id="KW-1133">Transmembrane helix</keyword>
<dbReference type="AlphaFoldDB" id="A0A9D4VAW0"/>
<keyword evidence="3 6" id="KW-0812">Transmembrane</keyword>
<feature type="transmembrane region" description="Helical" evidence="6">
    <location>
        <begin position="384"/>
        <end position="406"/>
    </location>
</feature>
<evidence type="ECO:0000256" key="6">
    <source>
        <dbReference type="SAM" id="Phobius"/>
    </source>
</evidence>
<comment type="caution">
    <text evidence="7">The sequence shown here is derived from an EMBL/GenBank/DDBJ whole genome shotgun (WGS) entry which is preliminary data.</text>
</comment>
<feature type="transmembrane region" description="Helical" evidence="6">
    <location>
        <begin position="304"/>
        <end position="324"/>
    </location>
</feature>
<proteinExistence type="inferred from homology"/>
<feature type="transmembrane region" description="Helical" evidence="6">
    <location>
        <begin position="128"/>
        <end position="144"/>
    </location>
</feature>
<feature type="transmembrane region" description="Helical" evidence="6">
    <location>
        <begin position="103"/>
        <end position="122"/>
    </location>
</feature>
<feature type="transmembrane region" description="Helical" evidence="6">
    <location>
        <begin position="466"/>
        <end position="482"/>
    </location>
</feature>
<feature type="transmembrane region" description="Helical" evidence="6">
    <location>
        <begin position="71"/>
        <end position="91"/>
    </location>
</feature>
<dbReference type="InterPro" id="IPR036259">
    <property type="entry name" value="MFS_trans_sf"/>
</dbReference>
<gene>
    <name evidence="7" type="ORF">GOP47_0001850</name>
</gene>
<evidence type="ECO:0000256" key="3">
    <source>
        <dbReference type="ARBA" id="ARBA00022692"/>
    </source>
</evidence>
<feature type="transmembrane region" description="Helical" evidence="6">
    <location>
        <begin position="426"/>
        <end position="445"/>
    </location>
</feature>
<comment type="subcellular location">
    <subcellularLocation>
        <location evidence="1">Membrane</location>
        <topology evidence="1">Multi-pass membrane protein</topology>
    </subcellularLocation>
</comment>
<dbReference type="Gene3D" id="1.20.1250.20">
    <property type="entry name" value="MFS general substrate transporter like domains"/>
    <property type="match status" value="1"/>
</dbReference>
<accession>A0A9D4VAW0</accession>
<evidence type="ECO:0000256" key="5">
    <source>
        <dbReference type="ARBA" id="ARBA00023136"/>
    </source>
</evidence>
<dbReference type="SUPFAM" id="SSF103473">
    <property type="entry name" value="MFS general substrate transporter"/>
    <property type="match status" value="2"/>
</dbReference>
<evidence type="ECO:0000313" key="7">
    <source>
        <dbReference type="EMBL" id="KAI5082107.1"/>
    </source>
</evidence>
<feature type="transmembrane region" description="Helical" evidence="6">
    <location>
        <begin position="193"/>
        <end position="214"/>
    </location>
</feature>
<dbReference type="Proteomes" id="UP000886520">
    <property type="component" value="Chromosome 2"/>
</dbReference>
<dbReference type="InterPro" id="IPR000109">
    <property type="entry name" value="POT_fam"/>
</dbReference>
<feature type="transmembrane region" description="Helical" evidence="6">
    <location>
        <begin position="165"/>
        <end position="187"/>
    </location>
</feature>
<feature type="transmembrane region" description="Helical" evidence="6">
    <location>
        <begin position="38"/>
        <end position="59"/>
    </location>
</feature>
<organism evidence="7 8">
    <name type="scientific">Adiantum capillus-veneris</name>
    <name type="common">Maidenhair fern</name>
    <dbReference type="NCBI Taxonomy" id="13818"/>
    <lineage>
        <taxon>Eukaryota</taxon>
        <taxon>Viridiplantae</taxon>
        <taxon>Streptophyta</taxon>
        <taxon>Embryophyta</taxon>
        <taxon>Tracheophyta</taxon>
        <taxon>Polypodiopsida</taxon>
        <taxon>Polypodiidae</taxon>
        <taxon>Polypodiales</taxon>
        <taxon>Pteridineae</taxon>
        <taxon>Pteridaceae</taxon>
        <taxon>Vittarioideae</taxon>
        <taxon>Adiantum</taxon>
    </lineage>
</organism>
<name>A0A9D4VAW0_ADICA</name>
<evidence type="ECO:0000256" key="1">
    <source>
        <dbReference type="ARBA" id="ARBA00004141"/>
    </source>
</evidence>
<dbReference type="GO" id="GO:0022857">
    <property type="term" value="F:transmembrane transporter activity"/>
    <property type="evidence" value="ECO:0007669"/>
    <property type="project" value="InterPro"/>
</dbReference>
<sequence>MKEVGQPLLHDARSSQLQPDSSAHTTSSTFWRKALLPLGAYCCCQVAFHGIFTSLVLYLKRVRNEDNATAAATASAVLGSGFCTSFFAAFLSDGFLGRLWTSVLILTIFFLGCGFLSIITQLQLNAPVFFNISLYLAGLGYGWFKPGLAALGGDQFDLPKDRNTFYNRLFVAGTIGEIFSLTVVTYIENRGQWALGYWICTGAIGVGVMCLVGMKGIKYSVRENPFKRIAHVLICAVRKRKVDVPAYADALFESSKESGCLMHTDRFRFLDKAATISKGDIDGLHAGSPWRLCSVQKVEEVKSLINILPIWAVLLCKAVATSQLTSLFVEQGDAMDVMVGSFDVAPASMSLFNMLARIVIAIVFDLHTRRTPTSSRRTSSTAFLQIGIAFGAAILTMLIAALVETIRLVKVHSGTQLSILWLVPQYAFEGITLVCAVIGEADFFYSAAGPAVRSLSSSLPVLSRGLASYISALLVTVVTFITTANGQSGWIAADLDNGQLNYFYLLLASITILAFLLFLMLGVEGTFKMELLQEDDRRESSEVGKNSPPTTLCDSRGINHGYNALFVPRIHPLEFLPLVMSHCQQPPSIGSANYLKQYDVAMPEYHSPFQKKALLKMVSGHAFGEVMFNPHLNPRKVAK</sequence>
<evidence type="ECO:0000313" key="8">
    <source>
        <dbReference type="Proteomes" id="UP000886520"/>
    </source>
</evidence>
<dbReference type="Pfam" id="PF00854">
    <property type="entry name" value="PTR2"/>
    <property type="match status" value="1"/>
</dbReference>
<dbReference type="EMBL" id="JABFUD020000003">
    <property type="protein sequence ID" value="KAI5082107.1"/>
    <property type="molecule type" value="Genomic_DNA"/>
</dbReference>
<reference evidence="7" key="1">
    <citation type="submission" date="2021-01" db="EMBL/GenBank/DDBJ databases">
        <title>Adiantum capillus-veneris genome.</title>
        <authorList>
            <person name="Fang Y."/>
            <person name="Liao Q."/>
        </authorList>
    </citation>
    <scope>NUCLEOTIDE SEQUENCE</scope>
    <source>
        <strain evidence="7">H3</strain>
        <tissue evidence="7">Leaf</tissue>
    </source>
</reference>
<dbReference type="OrthoDB" id="1919926at2759"/>
<protein>
    <submittedName>
        <fullName evidence="7">Uncharacterized protein</fullName>
    </submittedName>
</protein>
<dbReference type="GO" id="GO:0016020">
    <property type="term" value="C:membrane"/>
    <property type="evidence" value="ECO:0007669"/>
    <property type="project" value="UniProtKB-SubCell"/>
</dbReference>
<feature type="transmembrane region" description="Helical" evidence="6">
    <location>
        <begin position="344"/>
        <end position="364"/>
    </location>
</feature>